<evidence type="ECO:0000259" key="3">
    <source>
        <dbReference type="PROSITE" id="PS50020"/>
    </source>
</evidence>
<feature type="compositionally biased region" description="Low complexity" evidence="2">
    <location>
        <begin position="780"/>
        <end position="801"/>
    </location>
</feature>
<name>A0A7S2SIB0_9STRA</name>
<dbReference type="PANTHER" id="PTHR45615:SF80">
    <property type="entry name" value="GRIP DOMAIN-CONTAINING PROTEIN"/>
    <property type="match status" value="1"/>
</dbReference>
<evidence type="ECO:0000256" key="2">
    <source>
        <dbReference type="SAM" id="MobiDB-lite"/>
    </source>
</evidence>
<feature type="region of interest" description="Disordered" evidence="2">
    <location>
        <begin position="282"/>
        <end position="330"/>
    </location>
</feature>
<feature type="region of interest" description="Disordered" evidence="2">
    <location>
        <begin position="487"/>
        <end position="565"/>
    </location>
</feature>
<organism evidence="4">
    <name type="scientific">Rhizochromulina marina</name>
    <dbReference type="NCBI Taxonomy" id="1034831"/>
    <lineage>
        <taxon>Eukaryota</taxon>
        <taxon>Sar</taxon>
        <taxon>Stramenopiles</taxon>
        <taxon>Ochrophyta</taxon>
        <taxon>Dictyochophyceae</taxon>
        <taxon>Rhizochromulinales</taxon>
        <taxon>Rhizochromulina</taxon>
    </lineage>
</organism>
<feature type="compositionally biased region" description="Polar residues" evidence="2">
    <location>
        <begin position="554"/>
        <end position="563"/>
    </location>
</feature>
<feature type="compositionally biased region" description="Low complexity" evidence="2">
    <location>
        <begin position="851"/>
        <end position="865"/>
    </location>
</feature>
<feature type="region of interest" description="Disordered" evidence="2">
    <location>
        <begin position="622"/>
        <end position="647"/>
    </location>
</feature>
<feature type="compositionally biased region" description="Basic and acidic residues" evidence="2">
    <location>
        <begin position="816"/>
        <end position="830"/>
    </location>
</feature>
<feature type="region of interest" description="Disordered" evidence="2">
    <location>
        <begin position="768"/>
        <end position="914"/>
    </location>
</feature>
<sequence length="914" mass="99695">MEANARLAQYEKEVASLRSDRKLLKKHCKELVDQQTRREEHLSALRALLLPEAAAPSSDEGDLAAVQALVELRDELVQLRDSHSQVLALRDDLQGQVQAKELALAEASARGAERAKQTENLEEDRRKLTGDLMAAHRELQEAQVRVSDAGKRAQTDEALIQSLREEMQGVRDALAAAQEQNQMAARDKAQLEADLENRDRDLHESSERLQRELERRAVAESSSEKHREAAEELKRKQTNAQIEYQEKLTAAAHRAEQALEGQIRAEQERRGLEDRLRSTEAALAEASKAVPPPPPAYEALETPATTPPAASSTTEGEEHELEEQEEPQAVALEEGNCRLTGEESVEGASSEITARVQELEEELRIATYELDRLRGETETLRAGKLELAAAQEEGLALATSLNEDLTAARREKDVMTSTVTRAEEEAQAMATLLASERLEKERLEAQISELESASSSVRAVGKWYEEKWSSEDNKVYYVDHDTKTTHWSLPPGSPIGPEGQGDQLPPSEQERPSSRDLEATAGSNAAAAENGEGSGGHGDEQQAPRLASPESDPPRSSGTSSGADTGLDGVLASLALSHMSGALAVAGVRTTADLLPGPKHPTDEQIMQQAGLNKVQVAKLRKAAAQRQAEERVQRRDPDERPTSPGASVVEFTNWRRETQDNPVPPFGIGSPVIQHLLASWTSDPQKLRYVSLWLSVLINEDPATPVPESFPSGLQLIGLKPEIKDGFLTLIVPMLKHRHEQCVVHTRMEGADRWGLKIKVVPKLQAAESPATTSQGGERAAAAPAPGRSSSTAASSGPSSQLRRPPTSGPQQQEQQRRQQQEEKREGEKIKKRQTSQKPTRESILERFRAATSSTLSISGTGSAKNRPPAKGSPSLQGPASLEEQEGAPEPNPSASLANRISQGLANLDMDEF</sequence>
<feature type="compositionally biased region" description="Polar residues" evidence="2">
    <location>
        <begin position="894"/>
        <end position="906"/>
    </location>
</feature>
<feature type="domain" description="WW" evidence="3">
    <location>
        <begin position="463"/>
        <end position="492"/>
    </location>
</feature>
<feature type="compositionally biased region" description="Basic and acidic residues" evidence="2">
    <location>
        <begin position="508"/>
        <end position="518"/>
    </location>
</feature>
<proteinExistence type="predicted"/>
<gene>
    <name evidence="4" type="ORF">RMAR1173_LOCUS15119</name>
</gene>
<dbReference type="CDD" id="cd00201">
    <property type="entry name" value="WW"/>
    <property type="match status" value="1"/>
</dbReference>
<feature type="coiled-coil region" evidence="1">
    <location>
        <begin position="342"/>
        <end position="376"/>
    </location>
</feature>
<dbReference type="AlphaFoldDB" id="A0A7S2SIB0"/>
<dbReference type="PROSITE" id="PS50020">
    <property type="entry name" value="WW_DOMAIN_2"/>
    <property type="match status" value="1"/>
</dbReference>
<feature type="region of interest" description="Disordered" evidence="2">
    <location>
        <begin position="194"/>
        <end position="238"/>
    </location>
</feature>
<feature type="compositionally biased region" description="Low complexity" evidence="2">
    <location>
        <begin position="297"/>
        <end position="314"/>
    </location>
</feature>
<dbReference type="InterPro" id="IPR001202">
    <property type="entry name" value="WW_dom"/>
</dbReference>
<accession>A0A7S2SIB0</accession>
<feature type="compositionally biased region" description="Basic and acidic residues" evidence="2">
    <location>
        <begin position="628"/>
        <end position="642"/>
    </location>
</feature>
<evidence type="ECO:0000256" key="1">
    <source>
        <dbReference type="SAM" id="Coils"/>
    </source>
</evidence>
<dbReference type="SUPFAM" id="SSF51045">
    <property type="entry name" value="WW domain"/>
    <property type="match status" value="1"/>
</dbReference>
<dbReference type="Gene3D" id="2.20.70.10">
    <property type="match status" value="1"/>
</dbReference>
<dbReference type="InterPro" id="IPR036020">
    <property type="entry name" value="WW_dom_sf"/>
</dbReference>
<feature type="compositionally biased region" description="Basic and acidic residues" evidence="2">
    <location>
        <begin position="194"/>
        <end position="235"/>
    </location>
</feature>
<feature type="compositionally biased region" description="Basic and acidic residues" evidence="2">
    <location>
        <begin position="840"/>
        <end position="850"/>
    </location>
</feature>
<evidence type="ECO:0000313" key="4">
    <source>
        <dbReference type="EMBL" id="CAD9700827.1"/>
    </source>
</evidence>
<feature type="compositionally biased region" description="Acidic residues" evidence="2">
    <location>
        <begin position="315"/>
        <end position="326"/>
    </location>
</feature>
<keyword evidence="1" id="KW-0175">Coiled coil</keyword>
<dbReference type="EMBL" id="HBHJ01022950">
    <property type="protein sequence ID" value="CAD9700827.1"/>
    <property type="molecule type" value="Transcribed_RNA"/>
</dbReference>
<feature type="compositionally biased region" description="Low complexity" evidence="2">
    <location>
        <begin position="521"/>
        <end position="531"/>
    </location>
</feature>
<dbReference type="PANTHER" id="PTHR45615">
    <property type="entry name" value="MYOSIN HEAVY CHAIN, NON-MUSCLE"/>
    <property type="match status" value="1"/>
</dbReference>
<protein>
    <recommendedName>
        <fullName evidence="3">WW domain-containing protein</fullName>
    </recommendedName>
</protein>
<reference evidence="4" key="1">
    <citation type="submission" date="2021-01" db="EMBL/GenBank/DDBJ databases">
        <authorList>
            <person name="Corre E."/>
            <person name="Pelletier E."/>
            <person name="Niang G."/>
            <person name="Scheremetjew M."/>
            <person name="Finn R."/>
            <person name="Kale V."/>
            <person name="Holt S."/>
            <person name="Cochrane G."/>
            <person name="Meng A."/>
            <person name="Brown T."/>
            <person name="Cohen L."/>
        </authorList>
    </citation>
    <scope>NUCLEOTIDE SEQUENCE</scope>
    <source>
        <strain evidence="4">CCMP1243</strain>
    </source>
</reference>
<feature type="coiled-coil region" evidence="1">
    <location>
        <begin position="405"/>
        <end position="460"/>
    </location>
</feature>